<dbReference type="GO" id="GO:0006310">
    <property type="term" value="P:DNA recombination"/>
    <property type="evidence" value="ECO:0007669"/>
    <property type="project" value="UniProtKB-UniRule"/>
</dbReference>
<dbReference type="InterPro" id="IPR010994">
    <property type="entry name" value="RuvA_2-like"/>
</dbReference>
<dbReference type="RefSeq" id="WP_005394120.1">
    <property type="nucleotide sequence ID" value="NZ_CP069534.1"/>
</dbReference>
<comment type="subunit">
    <text evidence="6">Homotetramer. Forms an RuvA(8)-RuvB(12)-Holliday junction (HJ) complex. HJ DNA is sandwiched between 2 RuvA tetramers; dsDNA enters through RuvA and exits via RuvB. An RuvB hexamer assembles on each DNA strand where it exits the tetramer. Each RuvB hexamer is contacted by two RuvA subunits (via domain III) on 2 adjacent RuvB subunits; this complex drives branch migration. In the full resolvosome a probable DNA-RuvA(4)-RuvB(12)-RuvC(2) complex forms which resolves the HJ.</text>
</comment>
<evidence type="ECO:0000256" key="5">
    <source>
        <dbReference type="ARBA" id="ARBA00023204"/>
    </source>
</evidence>
<evidence type="ECO:0000256" key="1">
    <source>
        <dbReference type="ARBA" id="ARBA00022490"/>
    </source>
</evidence>
<dbReference type="InterPro" id="IPR003583">
    <property type="entry name" value="Hlx-hairpin-Hlx_DNA-bd_motif"/>
</dbReference>
<evidence type="ECO:0000256" key="3">
    <source>
        <dbReference type="ARBA" id="ARBA00023125"/>
    </source>
</evidence>
<organism evidence="8 9">
    <name type="scientific">Corynebacterium glucuronolyticum</name>
    <dbReference type="NCBI Taxonomy" id="39791"/>
    <lineage>
        <taxon>Bacteria</taxon>
        <taxon>Bacillati</taxon>
        <taxon>Actinomycetota</taxon>
        <taxon>Actinomycetes</taxon>
        <taxon>Mycobacteriales</taxon>
        <taxon>Corynebacteriaceae</taxon>
        <taxon>Corynebacterium</taxon>
    </lineage>
</organism>
<keyword evidence="3 6" id="KW-0238">DNA-binding</keyword>
<keyword evidence="4 6" id="KW-0233">DNA recombination</keyword>
<comment type="caution">
    <text evidence="6">Lacks conserved residue(s) required for the propagation of feature annotation.</text>
</comment>
<keyword evidence="1 6" id="KW-0963">Cytoplasm</keyword>
<dbReference type="SUPFAM" id="SSF46929">
    <property type="entry name" value="DNA helicase RuvA subunit, C-terminal domain"/>
    <property type="match status" value="1"/>
</dbReference>
<comment type="similarity">
    <text evidence="6">Belongs to the RuvA family.</text>
</comment>
<protein>
    <recommendedName>
        <fullName evidence="6">Holliday junction branch migration complex subunit RuvA</fullName>
    </recommendedName>
</protein>
<dbReference type="Gene3D" id="2.40.50.140">
    <property type="entry name" value="Nucleic acid-binding proteins"/>
    <property type="match status" value="1"/>
</dbReference>
<evidence type="ECO:0000256" key="2">
    <source>
        <dbReference type="ARBA" id="ARBA00022763"/>
    </source>
</evidence>
<dbReference type="Proteomes" id="UP000617681">
    <property type="component" value="Chromosome"/>
</dbReference>
<dbReference type="InterPro" id="IPR036267">
    <property type="entry name" value="RuvA_C_sf"/>
</dbReference>
<dbReference type="GO" id="GO:0048476">
    <property type="term" value="C:Holliday junction resolvase complex"/>
    <property type="evidence" value="ECO:0007669"/>
    <property type="project" value="UniProtKB-UniRule"/>
</dbReference>
<dbReference type="GO" id="GO:0005737">
    <property type="term" value="C:cytoplasm"/>
    <property type="evidence" value="ECO:0007669"/>
    <property type="project" value="UniProtKB-SubCell"/>
</dbReference>
<dbReference type="HAMAP" id="MF_00031">
    <property type="entry name" value="DNA_HJ_migration_RuvA"/>
    <property type="match status" value="1"/>
</dbReference>
<feature type="region of interest" description="Domain III" evidence="6">
    <location>
        <begin position="153"/>
        <end position="200"/>
    </location>
</feature>
<comment type="function">
    <text evidence="6">The RuvA-RuvB-RuvC complex processes Holliday junction (HJ) DNA during genetic recombination and DNA repair, while the RuvA-RuvB complex plays an important role in the rescue of blocked DNA replication forks via replication fork reversal (RFR). RuvA specifically binds to HJ cruciform DNA, conferring on it an open structure. The RuvB hexamer acts as an ATP-dependent pump, pulling dsDNA into and through the RuvAB complex. HJ branch migration allows RuvC to scan DNA until it finds its consensus sequence, where it cleaves and resolves the cruciform DNA.</text>
</comment>
<dbReference type="Gene3D" id="1.10.8.10">
    <property type="entry name" value="DNA helicase RuvA subunit, C-terminal domain"/>
    <property type="match status" value="1"/>
</dbReference>
<name>A0AAX1L6I6_9CORY</name>
<evidence type="ECO:0000256" key="6">
    <source>
        <dbReference type="HAMAP-Rule" id="MF_00031"/>
    </source>
</evidence>
<evidence type="ECO:0000313" key="9">
    <source>
        <dbReference type="Proteomes" id="UP000617681"/>
    </source>
</evidence>
<keyword evidence="2 6" id="KW-0227">DNA damage</keyword>
<dbReference type="InterPro" id="IPR000085">
    <property type="entry name" value="RuvA"/>
</dbReference>
<dbReference type="Pfam" id="PF14520">
    <property type="entry name" value="HHH_5"/>
    <property type="match status" value="1"/>
</dbReference>
<dbReference type="Pfam" id="PF01330">
    <property type="entry name" value="RuvA_N"/>
    <property type="match status" value="1"/>
</dbReference>
<dbReference type="GO" id="GO:0000400">
    <property type="term" value="F:four-way junction DNA binding"/>
    <property type="evidence" value="ECO:0007669"/>
    <property type="project" value="UniProtKB-UniRule"/>
</dbReference>
<feature type="domain" description="Helix-hairpin-helix DNA-binding motif class 1" evidence="7">
    <location>
        <begin position="72"/>
        <end position="91"/>
    </location>
</feature>
<dbReference type="NCBIfam" id="TIGR00084">
    <property type="entry name" value="ruvA"/>
    <property type="match status" value="1"/>
</dbReference>
<dbReference type="InterPro" id="IPR012340">
    <property type="entry name" value="NA-bd_OB-fold"/>
</dbReference>
<feature type="domain" description="Helix-hairpin-helix DNA-binding motif class 1" evidence="7">
    <location>
        <begin position="107"/>
        <end position="126"/>
    </location>
</feature>
<dbReference type="InterPro" id="IPR013849">
    <property type="entry name" value="DNA_helicase_Holl-junc_RuvA_I"/>
</dbReference>
<dbReference type="GO" id="GO:0009378">
    <property type="term" value="F:four-way junction helicase activity"/>
    <property type="evidence" value="ECO:0007669"/>
    <property type="project" value="InterPro"/>
</dbReference>
<comment type="subcellular location">
    <subcellularLocation>
        <location evidence="6">Cytoplasm</location>
    </subcellularLocation>
</comment>
<comment type="domain">
    <text evidence="6">Has three domains with a flexible linker between the domains II and III and assumes an 'L' shape. Domain III is highly mobile and contacts RuvB.</text>
</comment>
<dbReference type="SUPFAM" id="SSF50249">
    <property type="entry name" value="Nucleic acid-binding proteins"/>
    <property type="match status" value="1"/>
</dbReference>
<gene>
    <name evidence="6 8" type="primary">ruvA</name>
    <name evidence="8" type="ORF">I6J21_07150</name>
</gene>
<dbReference type="AlphaFoldDB" id="A0AAX1L6I6"/>
<dbReference type="GO" id="GO:0005524">
    <property type="term" value="F:ATP binding"/>
    <property type="evidence" value="ECO:0007669"/>
    <property type="project" value="InterPro"/>
</dbReference>
<dbReference type="SMART" id="SM00278">
    <property type="entry name" value="HhH1"/>
    <property type="match status" value="2"/>
</dbReference>
<evidence type="ECO:0000256" key="4">
    <source>
        <dbReference type="ARBA" id="ARBA00023172"/>
    </source>
</evidence>
<proteinExistence type="inferred from homology"/>
<keyword evidence="5 6" id="KW-0234">DNA repair</keyword>
<dbReference type="Gene3D" id="1.10.150.20">
    <property type="entry name" value="5' to 3' exonuclease, C-terminal subdomain"/>
    <property type="match status" value="1"/>
</dbReference>
<evidence type="ECO:0000259" key="7">
    <source>
        <dbReference type="SMART" id="SM00278"/>
    </source>
</evidence>
<sequence>MIASLHGEVVAKSLTGGVIECGGVGYEFLATAATLAELPLGEDGRVLTTMVIGEKVVTLYGFAHDSERTMFSQLQDVQGLGPKLALACLNTYSPSEIAVAVANDDKKTLQAIPGVGARMAAKMTAVLDGKLDEFIDSTATTSSAAEPVTGGSETVVAALVQLGFDEDSANHAAAWAEESNPGGDTGTNLRHALQYLGKKK</sequence>
<reference evidence="8" key="1">
    <citation type="submission" date="2021-02" db="EMBL/GenBank/DDBJ databases">
        <title>FDA dAtabase for Regulatory Grade micrObial Sequences (FDA-ARGOS): Supporting development and validation of Infectious Disease Dx tests.</title>
        <authorList>
            <person name="Sproer C."/>
            <person name="Gronow S."/>
            <person name="Severitt S."/>
            <person name="Schroder I."/>
            <person name="Tallon L."/>
            <person name="Sadzewicz L."/>
            <person name="Zhao X."/>
            <person name="Boylan J."/>
            <person name="Ott S."/>
            <person name="Bowen H."/>
            <person name="Vavikolanu K."/>
            <person name="Mehta A."/>
            <person name="Aluvathingal J."/>
            <person name="Nadendla S."/>
            <person name="Lowell S."/>
            <person name="Myers T."/>
            <person name="Yan Y."/>
            <person name="Sichtig H."/>
        </authorList>
    </citation>
    <scope>NUCLEOTIDE SEQUENCE</scope>
    <source>
        <strain evidence="8">FDAARGOS_1191</strain>
    </source>
</reference>
<dbReference type="GO" id="GO:0006281">
    <property type="term" value="P:DNA repair"/>
    <property type="evidence" value="ECO:0007669"/>
    <property type="project" value="UniProtKB-UniRule"/>
</dbReference>
<dbReference type="SUPFAM" id="SSF47781">
    <property type="entry name" value="RuvA domain 2-like"/>
    <property type="match status" value="1"/>
</dbReference>
<accession>A0AAX1L6I6</accession>
<dbReference type="EMBL" id="CP069534">
    <property type="protein sequence ID" value="QRP69612.1"/>
    <property type="molecule type" value="Genomic_DNA"/>
</dbReference>
<evidence type="ECO:0000313" key="8">
    <source>
        <dbReference type="EMBL" id="QRP69612.1"/>
    </source>
</evidence>